<evidence type="ECO:0000259" key="2">
    <source>
        <dbReference type="PROSITE" id="PS50887"/>
    </source>
</evidence>
<dbReference type="InterPro" id="IPR043128">
    <property type="entry name" value="Rev_trsase/Diguanyl_cyclase"/>
</dbReference>
<evidence type="ECO:0000313" key="3">
    <source>
        <dbReference type="EMBL" id="EHO64039.1"/>
    </source>
</evidence>
<dbReference type="CDD" id="cd01948">
    <property type="entry name" value="EAL"/>
    <property type="match status" value="1"/>
</dbReference>
<dbReference type="InterPro" id="IPR001633">
    <property type="entry name" value="EAL_dom"/>
</dbReference>
<dbReference type="InterPro" id="IPR029787">
    <property type="entry name" value="Nucleotide_cyclase"/>
</dbReference>
<organism evidence="3 4">
    <name type="scientific">Dialister succinatiphilus YIT 11850</name>
    <dbReference type="NCBI Taxonomy" id="742743"/>
    <lineage>
        <taxon>Bacteria</taxon>
        <taxon>Bacillati</taxon>
        <taxon>Bacillota</taxon>
        <taxon>Negativicutes</taxon>
        <taxon>Veillonellales</taxon>
        <taxon>Veillonellaceae</taxon>
        <taxon>Dialister</taxon>
    </lineage>
</organism>
<name>H1CXK8_9FIRM</name>
<dbReference type="eggNOG" id="COG2199">
    <property type="taxonomic scope" value="Bacteria"/>
</dbReference>
<dbReference type="PATRIC" id="fig|742743.3.peg.99"/>
<accession>H1CXK8</accession>
<dbReference type="GO" id="GO:0071111">
    <property type="term" value="F:cyclic-guanylate-specific phosphodiesterase activity"/>
    <property type="evidence" value="ECO:0007669"/>
    <property type="project" value="InterPro"/>
</dbReference>
<dbReference type="InterPro" id="IPR050706">
    <property type="entry name" value="Cyclic-di-GMP_PDE-like"/>
</dbReference>
<dbReference type="InterPro" id="IPR035919">
    <property type="entry name" value="EAL_sf"/>
</dbReference>
<dbReference type="PANTHER" id="PTHR33121">
    <property type="entry name" value="CYCLIC DI-GMP PHOSPHODIESTERASE PDEF"/>
    <property type="match status" value="1"/>
</dbReference>
<dbReference type="Gene3D" id="3.20.20.450">
    <property type="entry name" value="EAL domain"/>
    <property type="match status" value="1"/>
</dbReference>
<dbReference type="SUPFAM" id="SSF141868">
    <property type="entry name" value="EAL domain-like"/>
    <property type="match status" value="1"/>
</dbReference>
<dbReference type="SMART" id="SM00267">
    <property type="entry name" value="GGDEF"/>
    <property type="match status" value="1"/>
</dbReference>
<dbReference type="PROSITE" id="PS50887">
    <property type="entry name" value="GGDEF"/>
    <property type="match status" value="2"/>
</dbReference>
<reference evidence="3 4" key="1">
    <citation type="submission" date="2011-11" db="EMBL/GenBank/DDBJ databases">
        <title>The Genome Sequence of Dialister succinatiphilus YIT 11850.</title>
        <authorList>
            <consortium name="The Broad Institute Genome Sequencing Platform"/>
            <person name="Earl A."/>
            <person name="Ward D."/>
            <person name="Feldgarden M."/>
            <person name="Gevers D."/>
            <person name="Morotomi M."/>
            <person name="Young S.K."/>
            <person name="Zeng Q."/>
            <person name="Gargeya S."/>
            <person name="Fitzgerald M."/>
            <person name="Haas B."/>
            <person name="Abouelleil A."/>
            <person name="Alvarado L."/>
            <person name="Arachchi H.M."/>
            <person name="Berlin A."/>
            <person name="Brown A."/>
            <person name="Chapman S.B."/>
            <person name="Dunbar C."/>
            <person name="Gearin G."/>
            <person name="Goldberg J."/>
            <person name="Griggs A."/>
            <person name="Gujja S."/>
            <person name="Heiman D."/>
            <person name="Howarth C."/>
            <person name="Lui A."/>
            <person name="MacDonald P.J.P."/>
            <person name="Montmayeur A."/>
            <person name="Murphy C."/>
            <person name="Neiman D."/>
            <person name="Pearson M."/>
            <person name="Priest M."/>
            <person name="Roberts A."/>
            <person name="Saif S."/>
            <person name="Shea T."/>
            <person name="Sisk P."/>
            <person name="Stolte C."/>
            <person name="Sykes S."/>
            <person name="Wortman J."/>
            <person name="Nusbaum C."/>
            <person name="Birren B."/>
        </authorList>
    </citation>
    <scope>NUCLEOTIDE SEQUENCE [LARGE SCALE GENOMIC DNA]</scope>
    <source>
        <strain evidence="3 4">YIT 11850</strain>
    </source>
</reference>
<dbReference type="PANTHER" id="PTHR33121:SF79">
    <property type="entry name" value="CYCLIC DI-GMP PHOSPHODIESTERASE PDED-RELATED"/>
    <property type="match status" value="1"/>
</dbReference>
<evidence type="ECO:0000259" key="1">
    <source>
        <dbReference type="PROSITE" id="PS50883"/>
    </source>
</evidence>
<feature type="domain" description="EAL" evidence="1">
    <location>
        <begin position="298"/>
        <end position="550"/>
    </location>
</feature>
<proteinExistence type="predicted"/>
<sequence>MASEERKSAWRPFDQFPSGVCLISMDSSERILYANRELLLMYEFKDQESFLRNVRSYHGMVQPHEYVPLSEIYERRLPGENYSFFTILINSSSHDFRRLEGILGTYEDESLGKVWILSFINSPSRGEVLEQDNLTGFMGRHTFYEMVRKTALEDMKNGVFGRFLPAYVNLTNFKMYNSRRGVKAGDALIRKMAELLRKHFPDSLIGHLAGDNFILLAPKADIESSFRHMAGELDKLADDRSIALKVGIVTDQLEGTISLQLIRGAFDEARIACDSIKEDSSRLLSVYDKTMGQKLADRAYVLRNFDEALEKGYIKVYYQPVVRTLTGKVSSMEALARWEDPEKGLLTPAIFIPVLEEARLIPRLDSYMIEEAAKLCAVLRRHRRPVIPVSVNLSRVDFDVMKPFQFVESIVSKYEIPRSALRMEVTESALTVDSGRLKEELAKFRKAGYQCWLDDFGSGYSSLNVLQNFSFDELKMDMAFQRQSGRKSREIMRSIVTMAKALGIHTLAEGVETKEQADFLKSIGCEKIQGYYYSRPLPFEDLSRHLEARSLEVETRQEEDLMEKLGLVDVLTDLPVSLFLDDGKNSKILLENEALRRTMESIIPGRHSPEGELLTVKDAPAMEKYRSLVKRAVDSGRKESMIYVDHGQYINCQVQIIAGRDGLYAGRCEIYNMNALKGLKKENQGKDQVFRNLAMIYDGLYLFHHSDRQVEILGSRQPFFHPGQFISWDEWMQRIQYIHAEDRNRFEVFMNPRYLFKKAEKADNPVVTGIFRVRWGGGYSWKEMNALMLDREEKADILFCVKKASLSMVDNRDEILSLYATSRGYTFSSQNVGKWESKGRILEVLQKSDDIMFFWKDRQRRFLGASRAFLECFGITDEKDLIGKTDEDMGWHVDDLDCKDIETKVLEEGLISRRARGECIIRGKIHHIESTRFPVYQGNEIVGLLGYFRDLDHVEQREETDKKLGFVDKETGLLSFRGMIMTGMAYMENYEKQGEDFLGLLIHIPELHETLKMQADTFRKDLLHQVVSAILSFFPLKETLSYLGEGRFLILVKVRQADYYQIRTRLLDMANHIHHIHEVDGQPVTLYLHYALAHGSEAENLDEFLRILFQRLHVAEKERWSQSMYTGDRVNFDREAFDHADEAVAICDFDNYDLLYLNRESLRDLGLPASYPYRGQKCYALLHGNEKPCDDCPKDLLRRGRFFSSFMHNRKIGKEYLARHILVPFEGRKCQFITALDLGKYVEKENRKNYFLYKEAAVNDAIEAGMKEGDPSQGIMQMLSCVGKILEAEKACIFEEMPDGTVRNTYEWCREGIPSTKAMLQHVPKEDVRYIYDSFGPEQVAIVEDVPAVLKKYGKKAAHMPGLESLISGHLIMAGQSLGYTEIVNPSASILEEASPLLATLTRFFSIMMRNRNTMHQLRDWSYEDQLTGVKNRRAFLKFIRSLRKGSSWTFFFGDLNGLKTMNDEKGHEKGDEALRQAARVLAEPAGPRHVFRMGGDEFILALENGSPEKAEALKKELKQNFARHGISMALGWAIRQAPVKDIDALITEADRNMYKDKKNPRK</sequence>
<dbReference type="Pfam" id="PF00563">
    <property type="entry name" value="EAL"/>
    <property type="match status" value="1"/>
</dbReference>
<dbReference type="Pfam" id="PF00990">
    <property type="entry name" value="GGDEF"/>
    <property type="match status" value="2"/>
</dbReference>
<dbReference type="SUPFAM" id="SSF55073">
    <property type="entry name" value="Nucleotide cyclase"/>
    <property type="match status" value="2"/>
</dbReference>
<dbReference type="eggNOG" id="COG2200">
    <property type="taxonomic scope" value="Bacteria"/>
</dbReference>
<protein>
    <submittedName>
        <fullName evidence="3">Diguanylate cyclase (GGDEF) domain-containing protein</fullName>
    </submittedName>
</protein>
<feature type="domain" description="GGDEF" evidence="2">
    <location>
        <begin position="1447"/>
        <end position="1563"/>
    </location>
</feature>
<dbReference type="NCBIfam" id="TIGR00254">
    <property type="entry name" value="GGDEF"/>
    <property type="match status" value="1"/>
</dbReference>
<dbReference type="PROSITE" id="PS50883">
    <property type="entry name" value="EAL"/>
    <property type="match status" value="1"/>
</dbReference>
<dbReference type="Proteomes" id="UP000003277">
    <property type="component" value="Unassembled WGS sequence"/>
</dbReference>
<dbReference type="CDD" id="cd01949">
    <property type="entry name" value="GGDEF"/>
    <property type="match status" value="1"/>
</dbReference>
<dbReference type="InterPro" id="IPR000160">
    <property type="entry name" value="GGDEF_dom"/>
</dbReference>
<evidence type="ECO:0000313" key="4">
    <source>
        <dbReference type="Proteomes" id="UP000003277"/>
    </source>
</evidence>
<dbReference type="Gene3D" id="3.30.70.270">
    <property type="match status" value="2"/>
</dbReference>
<dbReference type="HOGENOM" id="CLU_004663_0_0_9"/>
<keyword evidence="4" id="KW-1185">Reference proteome</keyword>
<dbReference type="SUPFAM" id="SSF55785">
    <property type="entry name" value="PYP-like sensor domain (PAS domain)"/>
    <property type="match status" value="1"/>
</dbReference>
<dbReference type="EMBL" id="ADLT01000001">
    <property type="protein sequence ID" value="EHO64039.1"/>
    <property type="molecule type" value="Genomic_DNA"/>
</dbReference>
<dbReference type="STRING" id="742743.HMPREF9453_00096"/>
<feature type="domain" description="GGDEF" evidence="2">
    <location>
        <begin position="161"/>
        <end position="289"/>
    </location>
</feature>
<comment type="caution">
    <text evidence="3">The sequence shown here is derived from an EMBL/GenBank/DDBJ whole genome shotgun (WGS) entry which is preliminary data.</text>
</comment>
<dbReference type="Gene3D" id="3.30.450.20">
    <property type="entry name" value="PAS domain"/>
    <property type="match status" value="1"/>
</dbReference>
<dbReference type="InterPro" id="IPR035965">
    <property type="entry name" value="PAS-like_dom_sf"/>
</dbReference>
<gene>
    <name evidence="3" type="ORF">HMPREF9453_00096</name>
</gene>
<dbReference type="SMART" id="SM00052">
    <property type="entry name" value="EAL"/>
    <property type="match status" value="1"/>
</dbReference>